<sequence length="560" mass="62419">MASNMDLEFSDTVYTCVPPWSRYTLTDRGKLVSLPLDLLPLVEDQLEVVEDQLEVVDHRHFVESTFRHAHRLDSNLEDDNRSADSDSDAMSQTDSEPSDLGSVDGMDIDDKLSGDSSDEDAADDDYMPSPEWISGWVDHWASYLLRSRLPDFPVALADLSPIPKILTTEHLRALNFSTIKWDEPRPFTDVANRIGAFFVGPPAERTTWERTIIQASSEMYDARACIAAHGHRVLRSGVSYSAGFGRPCNIPTTEDSQLTLAHLRHSKAIQDITSYQNAMLQTIAPRLWNLGRETVDTILAHDTGLRLPFRLPGRHAHQPTAFAEVEYRFHIEDSMPRARERATGGASGWDVITSLGNYDATEGLLILWENNSVLAFPPGSTILLPTGLLTYSFTAVSEPASHMLIVQSLNPDLEYFVANGCQAEPPVSLPRSMSGSRRAEILERAEVLLGKYPTIEEFDAQILPDVRRQDAFYRSTVAHHRSSTLCPSGQTLLRRPPLAVGSVGQKNLLLLVIGFLVNLVLFVNNRLFVNDRLFVDKCLFLVNDQRWPPNPRTAASSPGS</sequence>
<evidence type="ECO:0000256" key="2">
    <source>
        <dbReference type="SAM" id="Phobius"/>
    </source>
</evidence>
<protein>
    <submittedName>
        <fullName evidence="3">Uncharacterized protein</fullName>
    </submittedName>
</protein>
<feature type="region of interest" description="Disordered" evidence="1">
    <location>
        <begin position="76"/>
        <end position="125"/>
    </location>
</feature>
<keyword evidence="2" id="KW-0472">Membrane</keyword>
<dbReference type="EMBL" id="JARJCM010000385">
    <property type="protein sequence ID" value="KAJ7017743.1"/>
    <property type="molecule type" value="Genomic_DNA"/>
</dbReference>
<feature type="transmembrane region" description="Helical" evidence="2">
    <location>
        <begin position="508"/>
        <end position="529"/>
    </location>
</feature>
<keyword evidence="2" id="KW-1133">Transmembrane helix</keyword>
<feature type="compositionally biased region" description="Acidic residues" evidence="1">
    <location>
        <begin position="116"/>
        <end position="125"/>
    </location>
</feature>
<keyword evidence="4" id="KW-1185">Reference proteome</keyword>
<organism evidence="3 4">
    <name type="scientific">Mycena alexandri</name>
    <dbReference type="NCBI Taxonomy" id="1745969"/>
    <lineage>
        <taxon>Eukaryota</taxon>
        <taxon>Fungi</taxon>
        <taxon>Dikarya</taxon>
        <taxon>Basidiomycota</taxon>
        <taxon>Agaricomycotina</taxon>
        <taxon>Agaricomycetes</taxon>
        <taxon>Agaricomycetidae</taxon>
        <taxon>Agaricales</taxon>
        <taxon>Marasmiineae</taxon>
        <taxon>Mycenaceae</taxon>
        <taxon>Mycena</taxon>
    </lineage>
</organism>
<evidence type="ECO:0000313" key="4">
    <source>
        <dbReference type="Proteomes" id="UP001218188"/>
    </source>
</evidence>
<accession>A0AAD6RYL1</accession>
<name>A0AAD6RYL1_9AGAR</name>
<dbReference type="AlphaFoldDB" id="A0AAD6RYL1"/>
<evidence type="ECO:0000256" key="1">
    <source>
        <dbReference type="SAM" id="MobiDB-lite"/>
    </source>
</evidence>
<keyword evidence="2" id="KW-0812">Transmembrane</keyword>
<evidence type="ECO:0000313" key="3">
    <source>
        <dbReference type="EMBL" id="KAJ7017743.1"/>
    </source>
</evidence>
<gene>
    <name evidence="3" type="ORF">C8F04DRAFT_1278925</name>
</gene>
<dbReference type="Proteomes" id="UP001218188">
    <property type="component" value="Unassembled WGS sequence"/>
</dbReference>
<comment type="caution">
    <text evidence="3">The sequence shown here is derived from an EMBL/GenBank/DDBJ whole genome shotgun (WGS) entry which is preliminary data.</text>
</comment>
<reference evidence="3" key="1">
    <citation type="submission" date="2023-03" db="EMBL/GenBank/DDBJ databases">
        <title>Massive genome expansion in bonnet fungi (Mycena s.s.) driven by repeated elements and novel gene families across ecological guilds.</title>
        <authorList>
            <consortium name="Lawrence Berkeley National Laboratory"/>
            <person name="Harder C.B."/>
            <person name="Miyauchi S."/>
            <person name="Viragh M."/>
            <person name="Kuo A."/>
            <person name="Thoen E."/>
            <person name="Andreopoulos B."/>
            <person name="Lu D."/>
            <person name="Skrede I."/>
            <person name="Drula E."/>
            <person name="Henrissat B."/>
            <person name="Morin E."/>
            <person name="Kohler A."/>
            <person name="Barry K."/>
            <person name="LaButti K."/>
            <person name="Morin E."/>
            <person name="Salamov A."/>
            <person name="Lipzen A."/>
            <person name="Mereny Z."/>
            <person name="Hegedus B."/>
            <person name="Baldrian P."/>
            <person name="Stursova M."/>
            <person name="Weitz H."/>
            <person name="Taylor A."/>
            <person name="Grigoriev I.V."/>
            <person name="Nagy L.G."/>
            <person name="Martin F."/>
            <person name="Kauserud H."/>
        </authorList>
    </citation>
    <scope>NUCLEOTIDE SEQUENCE</scope>
    <source>
        <strain evidence="3">CBHHK200</strain>
    </source>
</reference>
<proteinExistence type="predicted"/>